<protein>
    <submittedName>
        <fullName evidence="2">Uncharacterized protein</fullName>
    </submittedName>
</protein>
<keyword evidence="1" id="KW-1133">Transmembrane helix</keyword>
<dbReference type="RefSeq" id="WP_173132739.1">
    <property type="nucleotide sequence ID" value="NZ_JABMKX010000006.1"/>
</dbReference>
<keyword evidence="3" id="KW-1185">Reference proteome</keyword>
<dbReference type="Proteomes" id="UP000711047">
    <property type="component" value="Unassembled WGS sequence"/>
</dbReference>
<reference evidence="2 3" key="1">
    <citation type="submission" date="2020-05" db="EMBL/GenBank/DDBJ databases">
        <title>Paenibacillus glebae, sp. nov., Paenibacillus humi sp. nov., Paenibacillus pedi sp. nov., Paenibacillus terrestris sp. nov. and Paenibacillus terricola sp. nov., isolated from a forest top soil sample.</title>
        <authorList>
            <person name="Qi S."/>
            <person name="Carlier A."/>
            <person name="Cnockaert M."/>
            <person name="Vandamme P."/>
        </authorList>
    </citation>
    <scope>NUCLEOTIDE SEQUENCE [LARGE SCALE GENOMIC DNA]</scope>
    <source>
        <strain evidence="2 3">LMG 29502</strain>
    </source>
</reference>
<evidence type="ECO:0000313" key="3">
    <source>
        <dbReference type="Proteomes" id="UP000711047"/>
    </source>
</evidence>
<gene>
    <name evidence="2" type="ORF">HQN87_11800</name>
</gene>
<proteinExistence type="predicted"/>
<sequence length="188" mass="21283">MVLFKNGRVSGLAAAGGSILFTIMLTMLCNHLYGSILNDYYRSTPAHNLLQLGEYSKLKGNYITLFKSLRTQGIRPRTLSTGYASGAEKYDTLSQDSAQFKDVLYLVNGETYLIYNWTLHETEALLPGEEVYHQGLHYLKNQSSQRASELQGEADSYWLKARNIIISYGQDDYSVKLYPKGGKIIFRE</sequence>
<feature type="transmembrane region" description="Helical" evidence="1">
    <location>
        <begin position="12"/>
        <end position="33"/>
    </location>
</feature>
<evidence type="ECO:0000313" key="2">
    <source>
        <dbReference type="EMBL" id="NQX46016.1"/>
    </source>
</evidence>
<keyword evidence="1" id="KW-0812">Transmembrane</keyword>
<keyword evidence="1" id="KW-0472">Membrane</keyword>
<organism evidence="2 3">
    <name type="scientific">Paenibacillus tritici</name>
    <dbReference type="NCBI Taxonomy" id="1873425"/>
    <lineage>
        <taxon>Bacteria</taxon>
        <taxon>Bacillati</taxon>
        <taxon>Bacillota</taxon>
        <taxon>Bacilli</taxon>
        <taxon>Bacillales</taxon>
        <taxon>Paenibacillaceae</taxon>
        <taxon>Paenibacillus</taxon>
    </lineage>
</organism>
<name>A0ABX2DMZ0_9BACL</name>
<accession>A0ABX2DMZ0</accession>
<comment type="caution">
    <text evidence="2">The sequence shown here is derived from an EMBL/GenBank/DDBJ whole genome shotgun (WGS) entry which is preliminary data.</text>
</comment>
<evidence type="ECO:0000256" key="1">
    <source>
        <dbReference type="SAM" id="Phobius"/>
    </source>
</evidence>
<dbReference type="EMBL" id="JABMKX010000006">
    <property type="protein sequence ID" value="NQX46016.1"/>
    <property type="molecule type" value="Genomic_DNA"/>
</dbReference>